<gene>
    <name evidence="1" type="ORF">GOODEAATRI_009340</name>
</gene>
<evidence type="ECO:0000313" key="2">
    <source>
        <dbReference type="Proteomes" id="UP001476798"/>
    </source>
</evidence>
<organism evidence="1 2">
    <name type="scientific">Goodea atripinnis</name>
    <dbReference type="NCBI Taxonomy" id="208336"/>
    <lineage>
        <taxon>Eukaryota</taxon>
        <taxon>Metazoa</taxon>
        <taxon>Chordata</taxon>
        <taxon>Craniata</taxon>
        <taxon>Vertebrata</taxon>
        <taxon>Euteleostomi</taxon>
        <taxon>Actinopterygii</taxon>
        <taxon>Neopterygii</taxon>
        <taxon>Teleostei</taxon>
        <taxon>Neoteleostei</taxon>
        <taxon>Acanthomorphata</taxon>
        <taxon>Ovalentaria</taxon>
        <taxon>Atherinomorphae</taxon>
        <taxon>Cyprinodontiformes</taxon>
        <taxon>Goodeidae</taxon>
        <taxon>Goodea</taxon>
    </lineage>
</organism>
<keyword evidence="2" id="KW-1185">Reference proteome</keyword>
<evidence type="ECO:0000313" key="1">
    <source>
        <dbReference type="EMBL" id="MEQ2158155.1"/>
    </source>
</evidence>
<sequence length="192" mass="21866">MVKTAPLKGTVFVYICCFKRKTVKQQRKHKSFRVKTHLALSTVIILTLQARRGKHPAECKPPPSSPFLYRLSQEFEGKFYTSCGFSPAPPNCRLELHLAEERSRHYYQSRRSPQLQSRALIDEKRGGKKTADLSVPSIQTFAVTLPTPSTGLKLTEWDQLNWEWRNVDQILFLACPRICSLSGGITAAERAF</sequence>
<accession>A0ABV0MGF9</accession>
<dbReference type="EMBL" id="JAHRIO010000519">
    <property type="protein sequence ID" value="MEQ2158155.1"/>
    <property type="molecule type" value="Genomic_DNA"/>
</dbReference>
<comment type="caution">
    <text evidence="1">The sequence shown here is derived from an EMBL/GenBank/DDBJ whole genome shotgun (WGS) entry which is preliminary data.</text>
</comment>
<dbReference type="Proteomes" id="UP001476798">
    <property type="component" value="Unassembled WGS sequence"/>
</dbReference>
<proteinExistence type="predicted"/>
<evidence type="ECO:0008006" key="3">
    <source>
        <dbReference type="Google" id="ProtNLM"/>
    </source>
</evidence>
<protein>
    <recommendedName>
        <fullName evidence="3">HAT C-terminal dimerisation domain-containing protein</fullName>
    </recommendedName>
</protein>
<name>A0ABV0MGF9_9TELE</name>
<reference evidence="1 2" key="1">
    <citation type="submission" date="2021-06" db="EMBL/GenBank/DDBJ databases">
        <authorList>
            <person name="Palmer J.M."/>
        </authorList>
    </citation>
    <scope>NUCLEOTIDE SEQUENCE [LARGE SCALE GENOMIC DNA]</scope>
    <source>
        <strain evidence="1 2">GA_2019</strain>
        <tissue evidence="1">Muscle</tissue>
    </source>
</reference>